<accession>A0ABW1DEY4</accession>
<dbReference type="Proteomes" id="UP001595979">
    <property type="component" value="Unassembled WGS sequence"/>
</dbReference>
<reference evidence="2" key="1">
    <citation type="journal article" date="2019" name="Int. J. Syst. Evol. Microbiol.">
        <title>The Global Catalogue of Microorganisms (GCM) 10K type strain sequencing project: providing services to taxonomists for standard genome sequencing and annotation.</title>
        <authorList>
            <consortium name="The Broad Institute Genomics Platform"/>
            <consortium name="The Broad Institute Genome Sequencing Center for Infectious Disease"/>
            <person name="Wu L."/>
            <person name="Ma J."/>
        </authorList>
    </citation>
    <scope>NUCLEOTIDE SEQUENCE [LARGE SCALE GENOMIC DNA]</scope>
    <source>
        <strain evidence="2">CGMCC 1.15053</strain>
    </source>
</reference>
<dbReference type="EMBL" id="JBHSOH010000004">
    <property type="protein sequence ID" value="MFC5847298.1"/>
    <property type="molecule type" value="Genomic_DNA"/>
</dbReference>
<sequence length="108" mass="11499">MTDPAPTARTPEVLMLTQDACPDCERLKLMLDKPLRGQFAPLIRPVHRQGQPDEFESVVALYGVQKTPALIDTVSGRVLLNTGGLGEVRAFLTAASQAASQAAEPVGS</sequence>
<proteinExistence type="predicted"/>
<evidence type="ECO:0000313" key="2">
    <source>
        <dbReference type="Proteomes" id="UP001595979"/>
    </source>
</evidence>
<protein>
    <submittedName>
        <fullName evidence="1">Thioredoxin</fullName>
    </submittedName>
</protein>
<dbReference type="RefSeq" id="WP_380046320.1">
    <property type="nucleotide sequence ID" value="NZ_JBHSOH010000004.1"/>
</dbReference>
<keyword evidence="2" id="KW-1185">Reference proteome</keyword>
<gene>
    <name evidence="1" type="ORF">ACFPQ6_03155</name>
</gene>
<name>A0ABW1DEY4_9DEIO</name>
<comment type="caution">
    <text evidence="1">The sequence shown here is derived from an EMBL/GenBank/DDBJ whole genome shotgun (WGS) entry which is preliminary data.</text>
</comment>
<evidence type="ECO:0000313" key="1">
    <source>
        <dbReference type="EMBL" id="MFC5847298.1"/>
    </source>
</evidence>
<organism evidence="1 2">
    <name type="scientific">Deinococcus petrolearius</name>
    <dbReference type="NCBI Taxonomy" id="1751295"/>
    <lineage>
        <taxon>Bacteria</taxon>
        <taxon>Thermotogati</taxon>
        <taxon>Deinococcota</taxon>
        <taxon>Deinococci</taxon>
        <taxon>Deinococcales</taxon>
        <taxon>Deinococcaceae</taxon>
        <taxon>Deinococcus</taxon>
    </lineage>
</organism>